<dbReference type="RefSeq" id="WP_085511354.1">
    <property type="nucleotide sequence ID" value="NZ_FXAP01000002.1"/>
</dbReference>
<organism evidence="1 2">
    <name type="scientific">Plantibacter flavus</name>
    <dbReference type="NCBI Taxonomy" id="150123"/>
    <lineage>
        <taxon>Bacteria</taxon>
        <taxon>Bacillati</taxon>
        <taxon>Actinomycetota</taxon>
        <taxon>Actinomycetes</taxon>
        <taxon>Micrococcales</taxon>
        <taxon>Microbacteriaceae</taxon>
        <taxon>Plantibacter</taxon>
    </lineage>
</organism>
<dbReference type="PANTHER" id="PTHR31047">
    <property type="entry name" value="MEIOTICALLY UP-REGULATED GENE 157 PROTEIN"/>
    <property type="match status" value="1"/>
</dbReference>
<gene>
    <name evidence="1" type="ORF">EDD42_3649</name>
</gene>
<dbReference type="PANTHER" id="PTHR31047:SF0">
    <property type="entry name" value="MEIOTICALLY UP-REGULATED GENE 157 PROTEIN"/>
    <property type="match status" value="1"/>
</dbReference>
<dbReference type="GO" id="GO:0005975">
    <property type="term" value="P:carbohydrate metabolic process"/>
    <property type="evidence" value="ECO:0007669"/>
    <property type="project" value="InterPro"/>
</dbReference>
<dbReference type="InterPro" id="IPR012341">
    <property type="entry name" value="6hp_glycosidase-like_sf"/>
</dbReference>
<dbReference type="InterPro" id="IPR008928">
    <property type="entry name" value="6-hairpin_glycosidase_sf"/>
</dbReference>
<dbReference type="SUPFAM" id="SSF48208">
    <property type="entry name" value="Six-hairpin glycosidases"/>
    <property type="match status" value="1"/>
</dbReference>
<reference evidence="1 2" key="1">
    <citation type="submission" date="2018-11" db="EMBL/GenBank/DDBJ databases">
        <title>Sequencing the genomes of 1000 actinobacteria strains.</title>
        <authorList>
            <person name="Klenk H.-P."/>
        </authorList>
    </citation>
    <scope>NUCLEOTIDE SEQUENCE [LARGE SCALE GENOMIC DNA]</scope>
    <source>
        <strain evidence="1 2">DSM 14012</strain>
    </source>
</reference>
<proteinExistence type="predicted"/>
<protein>
    <recommendedName>
        <fullName evidence="3">Metal-independent alpha-mannosidase</fullName>
    </recommendedName>
</protein>
<comment type="caution">
    <text evidence="1">The sequence shown here is derived from an EMBL/GenBank/DDBJ whole genome shotgun (WGS) entry which is preliminary data.</text>
</comment>
<dbReference type="EMBL" id="RKHL01000001">
    <property type="protein sequence ID" value="ROR83537.1"/>
    <property type="molecule type" value="Genomic_DNA"/>
</dbReference>
<evidence type="ECO:0000313" key="2">
    <source>
        <dbReference type="Proteomes" id="UP000266915"/>
    </source>
</evidence>
<dbReference type="PIRSF" id="PIRSF028846">
    <property type="entry name" value="UCP028846"/>
    <property type="match status" value="1"/>
</dbReference>
<dbReference type="InterPro" id="IPR008313">
    <property type="entry name" value="GH125"/>
</dbReference>
<dbReference type="Pfam" id="PF06824">
    <property type="entry name" value="Glyco_hydro_125"/>
    <property type="match status" value="1"/>
</dbReference>
<dbReference type="Proteomes" id="UP000266915">
    <property type="component" value="Unassembled WGS sequence"/>
</dbReference>
<dbReference type="SMART" id="SM01149">
    <property type="entry name" value="DUF1237"/>
    <property type="match status" value="1"/>
</dbReference>
<dbReference type="Gene3D" id="1.50.10.10">
    <property type="match status" value="1"/>
</dbReference>
<evidence type="ECO:0000313" key="1">
    <source>
        <dbReference type="EMBL" id="ROR83537.1"/>
    </source>
</evidence>
<sequence>MTAWIDELITEVTTAVRERSDERVAEMFERCFADTLHSTMTPMPDGTVFMLTGDIPAMWLRDSSAQLAPYLHFAADHPELAELLVAVNRRQLDAIALDPYANAFNAEPNGHGHRDDRTDASPWVWERKYEIDSLCYPLQLAHDIWLATGRRDHLDARYRSAVVAAMELWQVEQHHEERSPYRFERFDAPLSDTLVRDGLGPETAWTGLSWSGFRPSDDAGRYGYNVPGNLFAAVTLAGVESIAADVLDDEALAAEAGALRRELETAIDAHGVVTTDQYGDVYAYEVDGFGNALLLDDANVPSLLSLPFLGWCAPDDARYLATRRFLLSEDDPSYFVGSAARGIGSPHTPHDHIWPIALSIEGLTSQDEQDRARLLDTLLRTDAGTGVMHESFHKDDPDTFTRPWFSWANAMFCEFVLDVVGLRTHVRRPVPRGD</sequence>
<name>A0A3N2C7T3_9MICO</name>
<accession>A0A3N2C7T3</accession>
<keyword evidence="2" id="KW-1185">Reference proteome</keyword>
<dbReference type="AlphaFoldDB" id="A0A3N2C7T3"/>
<evidence type="ECO:0008006" key="3">
    <source>
        <dbReference type="Google" id="ProtNLM"/>
    </source>
</evidence>